<evidence type="ECO:0000313" key="2">
    <source>
        <dbReference type="EMBL" id="ETL24217.1"/>
    </source>
</evidence>
<sequence>MEDQAVACALSRKANLLHERHKLREEDIALPEIDALLPLSTAEVDSSSSVNPLPYSLTSSYHSSG</sequence>
<organism evidence="2">
    <name type="scientific">Phytophthora nicotianae</name>
    <name type="common">Potato buckeye rot agent</name>
    <name type="synonym">Phytophthora parasitica</name>
    <dbReference type="NCBI Taxonomy" id="4792"/>
    <lineage>
        <taxon>Eukaryota</taxon>
        <taxon>Sar</taxon>
        <taxon>Stramenopiles</taxon>
        <taxon>Oomycota</taxon>
        <taxon>Peronosporomycetes</taxon>
        <taxon>Peronosporales</taxon>
        <taxon>Peronosporaceae</taxon>
        <taxon>Phytophthora</taxon>
    </lineage>
</organism>
<dbReference type="EMBL" id="KI676993">
    <property type="protein sequence ID" value="ETL24217.1"/>
    <property type="molecule type" value="Genomic_DNA"/>
</dbReference>
<dbReference type="Proteomes" id="UP000053864">
    <property type="component" value="Unassembled WGS sequence"/>
</dbReference>
<name>W2HSQ3_PHYNI</name>
<gene>
    <name evidence="2" type="ORF">L916_21772</name>
</gene>
<feature type="compositionally biased region" description="Polar residues" evidence="1">
    <location>
        <begin position="43"/>
        <end position="65"/>
    </location>
</feature>
<reference evidence="2" key="1">
    <citation type="submission" date="2013-11" db="EMBL/GenBank/DDBJ databases">
        <title>The Genome Sequence of Phytophthora parasitica CJ05E6.</title>
        <authorList>
            <consortium name="The Broad Institute Genomics Platform"/>
            <person name="Russ C."/>
            <person name="Tyler B."/>
            <person name="Panabieres F."/>
            <person name="Shan W."/>
            <person name="Tripathy S."/>
            <person name="Grunwald N."/>
            <person name="Machado M."/>
            <person name="Johnson C.S."/>
            <person name="Arredondo F."/>
            <person name="Hong C."/>
            <person name="Coffey M."/>
            <person name="Young S.K."/>
            <person name="Zeng Q."/>
            <person name="Gargeya S."/>
            <person name="Fitzgerald M."/>
            <person name="Abouelleil A."/>
            <person name="Alvarado L."/>
            <person name="Chapman S.B."/>
            <person name="Gainer-Dewar J."/>
            <person name="Goldberg J."/>
            <person name="Griggs A."/>
            <person name="Gujja S."/>
            <person name="Hansen M."/>
            <person name="Howarth C."/>
            <person name="Imamovic A."/>
            <person name="Ireland A."/>
            <person name="Larimer J."/>
            <person name="McCowan C."/>
            <person name="Murphy C."/>
            <person name="Pearson M."/>
            <person name="Poon T.W."/>
            <person name="Priest M."/>
            <person name="Roberts A."/>
            <person name="Saif S."/>
            <person name="Shea T."/>
            <person name="Sykes S."/>
            <person name="Wortman J."/>
            <person name="Nusbaum C."/>
            <person name="Birren B."/>
        </authorList>
    </citation>
    <scope>NUCLEOTIDE SEQUENCE [LARGE SCALE GENOMIC DNA]</scope>
    <source>
        <strain evidence="2">CJ05E6</strain>
    </source>
</reference>
<protein>
    <submittedName>
        <fullName evidence="2">Uncharacterized protein</fullName>
    </submittedName>
</protein>
<evidence type="ECO:0000256" key="1">
    <source>
        <dbReference type="SAM" id="MobiDB-lite"/>
    </source>
</evidence>
<feature type="region of interest" description="Disordered" evidence="1">
    <location>
        <begin position="42"/>
        <end position="65"/>
    </location>
</feature>
<proteinExistence type="predicted"/>
<dbReference type="AlphaFoldDB" id="W2HSQ3"/>
<accession>W2HSQ3</accession>